<evidence type="ECO:0000259" key="8">
    <source>
        <dbReference type="PROSITE" id="PS51447"/>
    </source>
</evidence>
<keyword evidence="1" id="KW-0820">tRNA-binding</keyword>
<feature type="domain" description="FDX-ACB" evidence="8">
    <location>
        <begin position="395"/>
        <end position="486"/>
    </location>
</feature>
<sequence>MLDACCALARCSAPVHTLAASRARLPQARATPAEAMGGSSSAPAAHAGSAASEPGAAPLPSQEGSSPAGSSQEQEAKARPPDGGHGAGTGAAGAATPAIEQETTAAAGAAPAHSRRLARIEATARQRVAGVRIVLEDLQNDGNRAAILRSVESLGLLYVEEVVPTADPSDDPLPDAGPPSATTKPRIRRRDPRAKQTSIVNGAEKWLHVTRHSSVNELQTKMEALGIPMLAAMPMPDQDLGEPEDPGKALPRRSHVALCDVDFRPKGGVALVFGSEGRGISGEMLAACGHRCFSIPTPGMTESLNVSVTVALCAFWAREARLSAVAPASGGTSTRATTDLDAGAAVALQEHYRRLSGEHNFVRRVKRGDVKAAARDATGDAADQPGPAAALEPRSRCPPFRRDISMWIPDAFVDSDLLEVIRGEGGDQVEAVDLIDEFTDGKTGRKSKAFRVVWRDSSRALTSEEVNARHGAVLKRVVGELAVELR</sequence>
<dbReference type="InterPro" id="IPR005121">
    <property type="entry name" value="Fdx_antiC-bd"/>
</dbReference>
<feature type="region of interest" description="Disordered" evidence="7">
    <location>
        <begin position="165"/>
        <end position="197"/>
    </location>
</feature>
<gene>
    <name evidence="9" type="ORF">PCOR1329_LOCUS63370</name>
</gene>
<evidence type="ECO:0000256" key="2">
    <source>
        <dbReference type="ARBA" id="ARBA00022603"/>
    </source>
</evidence>
<dbReference type="InterPro" id="IPR036690">
    <property type="entry name" value="Fdx_antiC-bd_sf"/>
</dbReference>
<feature type="compositionally biased region" description="Polar residues" evidence="7">
    <location>
        <begin position="62"/>
        <end position="73"/>
    </location>
</feature>
<accession>A0ABN9W283</accession>
<evidence type="ECO:0000256" key="6">
    <source>
        <dbReference type="ARBA" id="ARBA00022884"/>
    </source>
</evidence>
<keyword evidence="2" id="KW-0489">Methyltransferase</keyword>
<keyword evidence="5" id="KW-0819">tRNA processing</keyword>
<feature type="region of interest" description="Disordered" evidence="7">
    <location>
        <begin position="29"/>
        <end position="95"/>
    </location>
</feature>
<dbReference type="SUPFAM" id="SSF75217">
    <property type="entry name" value="alpha/beta knot"/>
    <property type="match status" value="1"/>
</dbReference>
<proteinExistence type="predicted"/>
<dbReference type="PANTHER" id="PTHR43453:SF1">
    <property type="entry name" value="TRNA_RRNA METHYLTRANSFERASE SPOU TYPE DOMAIN-CONTAINING PROTEIN"/>
    <property type="match status" value="1"/>
</dbReference>
<dbReference type="InterPro" id="IPR029026">
    <property type="entry name" value="tRNA_m1G_MTases_N"/>
</dbReference>
<evidence type="ECO:0000313" key="9">
    <source>
        <dbReference type="EMBL" id="CAK0880148.1"/>
    </source>
</evidence>
<dbReference type="SUPFAM" id="SSF54991">
    <property type="entry name" value="Anticodon-binding domain of PheRS"/>
    <property type="match status" value="1"/>
</dbReference>
<keyword evidence="10" id="KW-1185">Reference proteome</keyword>
<dbReference type="Pfam" id="PF03147">
    <property type="entry name" value="FDX-ACB"/>
    <property type="match status" value="1"/>
</dbReference>
<reference evidence="9" key="1">
    <citation type="submission" date="2023-10" db="EMBL/GenBank/DDBJ databases">
        <authorList>
            <person name="Chen Y."/>
            <person name="Shah S."/>
            <person name="Dougan E. K."/>
            <person name="Thang M."/>
            <person name="Chan C."/>
        </authorList>
    </citation>
    <scope>NUCLEOTIDE SEQUENCE [LARGE SCALE GENOMIC DNA]</scope>
</reference>
<evidence type="ECO:0000256" key="4">
    <source>
        <dbReference type="ARBA" id="ARBA00022691"/>
    </source>
</evidence>
<dbReference type="InterPro" id="IPR001537">
    <property type="entry name" value="SpoU_MeTrfase"/>
</dbReference>
<comment type="caution">
    <text evidence="9">The sequence shown here is derived from an EMBL/GenBank/DDBJ whole genome shotgun (WGS) entry which is preliminary data.</text>
</comment>
<evidence type="ECO:0000256" key="3">
    <source>
        <dbReference type="ARBA" id="ARBA00022679"/>
    </source>
</evidence>
<dbReference type="SMART" id="SM00896">
    <property type="entry name" value="FDX-ACB"/>
    <property type="match status" value="1"/>
</dbReference>
<dbReference type="InterPro" id="IPR029028">
    <property type="entry name" value="Alpha/beta_knot_MTases"/>
</dbReference>
<feature type="region of interest" description="Disordered" evidence="7">
    <location>
        <begin position="373"/>
        <end position="394"/>
    </location>
</feature>
<dbReference type="PANTHER" id="PTHR43453">
    <property type="entry name" value="RRNA METHYLASE-LIKE"/>
    <property type="match status" value="1"/>
</dbReference>
<keyword evidence="6" id="KW-0694">RNA-binding</keyword>
<dbReference type="EMBL" id="CAUYUJ010018044">
    <property type="protein sequence ID" value="CAK0880148.1"/>
    <property type="molecule type" value="Genomic_DNA"/>
</dbReference>
<dbReference type="PROSITE" id="PS51447">
    <property type="entry name" value="FDX_ACB"/>
    <property type="match status" value="1"/>
</dbReference>
<evidence type="ECO:0000256" key="7">
    <source>
        <dbReference type="SAM" id="MobiDB-lite"/>
    </source>
</evidence>
<dbReference type="Proteomes" id="UP001189429">
    <property type="component" value="Unassembled WGS sequence"/>
</dbReference>
<feature type="compositionally biased region" description="Low complexity" evidence="7">
    <location>
        <begin position="379"/>
        <end position="390"/>
    </location>
</feature>
<keyword evidence="3" id="KW-0808">Transferase</keyword>
<name>A0ABN9W283_9DINO</name>
<evidence type="ECO:0000313" key="10">
    <source>
        <dbReference type="Proteomes" id="UP001189429"/>
    </source>
</evidence>
<dbReference type="Pfam" id="PF00588">
    <property type="entry name" value="SpoU_methylase"/>
    <property type="match status" value="1"/>
</dbReference>
<evidence type="ECO:0000256" key="1">
    <source>
        <dbReference type="ARBA" id="ARBA00022555"/>
    </source>
</evidence>
<dbReference type="InterPro" id="IPR033671">
    <property type="entry name" value="TrmH"/>
</dbReference>
<organism evidence="9 10">
    <name type="scientific">Prorocentrum cordatum</name>
    <dbReference type="NCBI Taxonomy" id="2364126"/>
    <lineage>
        <taxon>Eukaryota</taxon>
        <taxon>Sar</taxon>
        <taxon>Alveolata</taxon>
        <taxon>Dinophyceae</taxon>
        <taxon>Prorocentrales</taxon>
        <taxon>Prorocentraceae</taxon>
        <taxon>Prorocentrum</taxon>
    </lineage>
</organism>
<keyword evidence="4" id="KW-0949">S-adenosyl-L-methionine</keyword>
<dbReference type="Gene3D" id="3.40.1280.10">
    <property type="match status" value="1"/>
</dbReference>
<feature type="compositionally biased region" description="Low complexity" evidence="7">
    <location>
        <begin position="32"/>
        <end position="61"/>
    </location>
</feature>
<protein>
    <recommendedName>
        <fullName evidence="8">FDX-ACB domain-containing protein</fullName>
    </recommendedName>
</protein>
<dbReference type="Gene3D" id="3.30.70.380">
    <property type="entry name" value="Ferrodoxin-fold anticodon-binding domain"/>
    <property type="match status" value="1"/>
</dbReference>
<evidence type="ECO:0000256" key="5">
    <source>
        <dbReference type="ARBA" id="ARBA00022694"/>
    </source>
</evidence>